<feature type="transmembrane region" description="Helical" evidence="1">
    <location>
        <begin position="12"/>
        <end position="31"/>
    </location>
</feature>
<organism evidence="3 4">
    <name type="scientific">Cellulosimicrobium aquatile</name>
    <dbReference type="NCBI Taxonomy" id="1612203"/>
    <lineage>
        <taxon>Bacteria</taxon>
        <taxon>Bacillati</taxon>
        <taxon>Actinomycetota</taxon>
        <taxon>Actinomycetes</taxon>
        <taxon>Micrococcales</taxon>
        <taxon>Promicromonosporaceae</taxon>
        <taxon>Cellulosimicrobium</taxon>
    </lineage>
</organism>
<dbReference type="Pfam" id="PF04892">
    <property type="entry name" value="VanZ"/>
    <property type="match status" value="1"/>
</dbReference>
<evidence type="ECO:0000313" key="3">
    <source>
        <dbReference type="EMBL" id="SIQ87634.1"/>
    </source>
</evidence>
<keyword evidence="1" id="KW-0472">Membrane</keyword>
<feature type="transmembrane region" description="Helical" evidence="1">
    <location>
        <begin position="38"/>
        <end position="57"/>
    </location>
</feature>
<accession>A0A1N6WC24</accession>
<feature type="domain" description="VanZ-like" evidence="2">
    <location>
        <begin position="44"/>
        <end position="149"/>
    </location>
</feature>
<feature type="transmembrane region" description="Helical" evidence="1">
    <location>
        <begin position="77"/>
        <end position="97"/>
    </location>
</feature>
<evidence type="ECO:0000313" key="4">
    <source>
        <dbReference type="Proteomes" id="UP000186235"/>
    </source>
</evidence>
<sequence>MISTLLVAHPWMSPLALAALVVVGPFAGAWLSGRRRLTGALLALSLVPLLLLTLVPVDRELYAVCTVGWAVPTPARVELFANVVLFVPPVMLAALLLRRPLVALLGGVVASALVEAFQALVPALGRSCDTNDWLSNSIGALVGAGVAVVALRLAARQARTTDDDRVTASRAS</sequence>
<evidence type="ECO:0000256" key="1">
    <source>
        <dbReference type="SAM" id="Phobius"/>
    </source>
</evidence>
<dbReference type="AlphaFoldDB" id="A0A1N6WC24"/>
<keyword evidence="1" id="KW-0812">Transmembrane</keyword>
<keyword evidence="1" id="KW-1133">Transmembrane helix</keyword>
<protein>
    <submittedName>
        <fullName evidence="3">VanZ like family protein</fullName>
    </submittedName>
</protein>
<dbReference type="EMBL" id="FTMI01000010">
    <property type="protein sequence ID" value="SIQ87634.1"/>
    <property type="molecule type" value="Genomic_DNA"/>
</dbReference>
<dbReference type="RefSeq" id="WP_076406770.1">
    <property type="nucleotide sequence ID" value="NZ_FTMI01000010.1"/>
</dbReference>
<dbReference type="Proteomes" id="UP000186235">
    <property type="component" value="Unassembled WGS sequence"/>
</dbReference>
<keyword evidence="4" id="KW-1185">Reference proteome</keyword>
<feature type="transmembrane region" description="Helical" evidence="1">
    <location>
        <begin position="133"/>
        <end position="155"/>
    </location>
</feature>
<dbReference type="InterPro" id="IPR006976">
    <property type="entry name" value="VanZ-like"/>
</dbReference>
<proteinExistence type="predicted"/>
<evidence type="ECO:0000259" key="2">
    <source>
        <dbReference type="Pfam" id="PF04892"/>
    </source>
</evidence>
<feature type="transmembrane region" description="Helical" evidence="1">
    <location>
        <begin position="102"/>
        <end position="121"/>
    </location>
</feature>
<name>A0A1N6WC24_9MICO</name>
<reference evidence="4" key="1">
    <citation type="submission" date="2017-01" db="EMBL/GenBank/DDBJ databases">
        <authorList>
            <person name="Varghese N."/>
            <person name="Submissions S."/>
        </authorList>
    </citation>
    <scope>NUCLEOTIDE SEQUENCE [LARGE SCALE GENOMIC DNA]</scope>
    <source>
        <strain evidence="4">3bp</strain>
    </source>
</reference>
<gene>
    <name evidence="3" type="ORF">SAMN05518682_0031</name>
</gene>